<organism evidence="1 2">
    <name type="scientific">Laccaria amethystina LaAM-08-1</name>
    <dbReference type="NCBI Taxonomy" id="1095629"/>
    <lineage>
        <taxon>Eukaryota</taxon>
        <taxon>Fungi</taxon>
        <taxon>Dikarya</taxon>
        <taxon>Basidiomycota</taxon>
        <taxon>Agaricomycotina</taxon>
        <taxon>Agaricomycetes</taxon>
        <taxon>Agaricomycetidae</taxon>
        <taxon>Agaricales</taxon>
        <taxon>Agaricineae</taxon>
        <taxon>Hydnangiaceae</taxon>
        <taxon>Laccaria</taxon>
    </lineage>
</organism>
<evidence type="ECO:0000313" key="1">
    <source>
        <dbReference type="EMBL" id="KIK07099.1"/>
    </source>
</evidence>
<dbReference type="EMBL" id="KN838549">
    <property type="protein sequence ID" value="KIK07099.1"/>
    <property type="molecule type" value="Genomic_DNA"/>
</dbReference>
<gene>
    <name evidence="1" type="ORF">K443DRAFT_673670</name>
</gene>
<accession>A0A0C9XZL0</accession>
<proteinExistence type="predicted"/>
<dbReference type="AlphaFoldDB" id="A0A0C9XZL0"/>
<protein>
    <submittedName>
        <fullName evidence="1">Uncharacterized protein</fullName>
    </submittedName>
</protein>
<evidence type="ECO:0000313" key="2">
    <source>
        <dbReference type="Proteomes" id="UP000054477"/>
    </source>
</evidence>
<dbReference type="Proteomes" id="UP000054477">
    <property type="component" value="Unassembled WGS sequence"/>
</dbReference>
<sequence>MQLDGYLNLEWRMPQGQPGVLLQQLLARIEQLEKTLNSRLEPVEAAVSEVLFPMADKLAIRCLLDVFLDQHGYSPQLSGRRRAWVADNKSYISQVSGIEEGDVEDLFHKYRNEGDANAHIFKFSRAIHLKTS</sequence>
<keyword evidence="2" id="KW-1185">Reference proteome</keyword>
<name>A0A0C9XZL0_9AGAR</name>
<reference evidence="1 2" key="1">
    <citation type="submission" date="2014-04" db="EMBL/GenBank/DDBJ databases">
        <authorList>
            <consortium name="DOE Joint Genome Institute"/>
            <person name="Kuo A."/>
            <person name="Kohler A."/>
            <person name="Nagy L.G."/>
            <person name="Floudas D."/>
            <person name="Copeland A."/>
            <person name="Barry K.W."/>
            <person name="Cichocki N."/>
            <person name="Veneault-Fourrey C."/>
            <person name="LaButti K."/>
            <person name="Lindquist E.A."/>
            <person name="Lipzen A."/>
            <person name="Lundell T."/>
            <person name="Morin E."/>
            <person name="Murat C."/>
            <person name="Sun H."/>
            <person name="Tunlid A."/>
            <person name="Henrissat B."/>
            <person name="Grigoriev I.V."/>
            <person name="Hibbett D.S."/>
            <person name="Martin F."/>
            <person name="Nordberg H.P."/>
            <person name="Cantor M.N."/>
            <person name="Hua S.X."/>
        </authorList>
    </citation>
    <scope>NUCLEOTIDE SEQUENCE [LARGE SCALE GENOMIC DNA]</scope>
    <source>
        <strain evidence="1 2">LaAM-08-1</strain>
    </source>
</reference>
<reference evidence="2" key="2">
    <citation type="submission" date="2015-01" db="EMBL/GenBank/DDBJ databases">
        <title>Evolutionary Origins and Diversification of the Mycorrhizal Mutualists.</title>
        <authorList>
            <consortium name="DOE Joint Genome Institute"/>
            <consortium name="Mycorrhizal Genomics Consortium"/>
            <person name="Kohler A."/>
            <person name="Kuo A."/>
            <person name="Nagy L.G."/>
            <person name="Floudas D."/>
            <person name="Copeland A."/>
            <person name="Barry K.W."/>
            <person name="Cichocki N."/>
            <person name="Veneault-Fourrey C."/>
            <person name="LaButti K."/>
            <person name="Lindquist E.A."/>
            <person name="Lipzen A."/>
            <person name="Lundell T."/>
            <person name="Morin E."/>
            <person name="Murat C."/>
            <person name="Riley R."/>
            <person name="Ohm R."/>
            <person name="Sun H."/>
            <person name="Tunlid A."/>
            <person name="Henrissat B."/>
            <person name="Grigoriev I.V."/>
            <person name="Hibbett D.S."/>
            <person name="Martin F."/>
        </authorList>
    </citation>
    <scope>NUCLEOTIDE SEQUENCE [LARGE SCALE GENOMIC DNA]</scope>
    <source>
        <strain evidence="2">LaAM-08-1</strain>
    </source>
</reference>
<dbReference type="HOGENOM" id="CLU_1917367_0_0_1"/>